<evidence type="ECO:0000313" key="2">
    <source>
        <dbReference type="Proteomes" id="UP000554837"/>
    </source>
</evidence>
<dbReference type="EMBL" id="JACHHO010000003">
    <property type="protein sequence ID" value="MBB5204948.1"/>
    <property type="molecule type" value="Genomic_DNA"/>
</dbReference>
<accession>A0A840S611</accession>
<dbReference type="RefSeq" id="WP_138855022.1">
    <property type="nucleotide sequence ID" value="NZ_CP040709.1"/>
</dbReference>
<name>A0A840S611_9BURK</name>
<dbReference type="Proteomes" id="UP000554837">
    <property type="component" value="Unassembled WGS sequence"/>
</dbReference>
<sequence length="143" mass="16353">MAFVLVPFPSVRQVARIAEDALRDPLGPRILKQHVDGMRIALDEYRDAYLLQVDATARHNSGQLHYMLYCGGRFFHLRTKNLFSTEVCFYGFPADQESHRAVIERCFSDAAPVFGWFGDVTKPEENAHFVPTFGPDDWEPADF</sequence>
<dbReference type="OrthoDB" id="9156375at2"/>
<protein>
    <submittedName>
        <fullName evidence="1">Uncharacterized protein</fullName>
    </submittedName>
</protein>
<keyword evidence="2" id="KW-1185">Reference proteome</keyword>
<proteinExistence type="predicted"/>
<dbReference type="AlphaFoldDB" id="A0A840S611"/>
<reference evidence="1 2" key="1">
    <citation type="submission" date="2020-08" db="EMBL/GenBank/DDBJ databases">
        <title>Genomic Encyclopedia of Type Strains, Phase IV (KMG-IV): sequencing the most valuable type-strain genomes for metagenomic binning, comparative biology and taxonomic classification.</title>
        <authorList>
            <person name="Goeker M."/>
        </authorList>
    </citation>
    <scope>NUCLEOTIDE SEQUENCE [LARGE SCALE GENOMIC DNA]</scope>
    <source>
        <strain evidence="1 2">DSM 23958</strain>
    </source>
</reference>
<comment type="caution">
    <text evidence="1">The sequence shown here is derived from an EMBL/GenBank/DDBJ whole genome shotgun (WGS) entry which is preliminary data.</text>
</comment>
<gene>
    <name evidence="1" type="ORF">HNQ51_002267</name>
</gene>
<evidence type="ECO:0000313" key="1">
    <source>
        <dbReference type="EMBL" id="MBB5204948.1"/>
    </source>
</evidence>
<organism evidence="1 2">
    <name type="scientific">Inhella inkyongensis</name>
    <dbReference type="NCBI Taxonomy" id="392593"/>
    <lineage>
        <taxon>Bacteria</taxon>
        <taxon>Pseudomonadati</taxon>
        <taxon>Pseudomonadota</taxon>
        <taxon>Betaproteobacteria</taxon>
        <taxon>Burkholderiales</taxon>
        <taxon>Sphaerotilaceae</taxon>
        <taxon>Inhella</taxon>
    </lineage>
</organism>